<accession>A0ABQ2YAL8</accession>
<keyword evidence="2" id="KW-1185">Reference proteome</keyword>
<proteinExistence type="predicted"/>
<gene>
    <name evidence="1" type="ORF">GCM10010324_20850</name>
</gene>
<organism evidence="1 2">
    <name type="scientific">Streptomyces hiroshimensis</name>
    <dbReference type="NCBI Taxonomy" id="66424"/>
    <lineage>
        <taxon>Bacteria</taxon>
        <taxon>Bacillati</taxon>
        <taxon>Actinomycetota</taxon>
        <taxon>Actinomycetes</taxon>
        <taxon>Kitasatosporales</taxon>
        <taxon>Streptomycetaceae</taxon>
        <taxon>Streptomyces</taxon>
    </lineage>
</organism>
<comment type="caution">
    <text evidence="1">The sequence shown here is derived from an EMBL/GenBank/DDBJ whole genome shotgun (WGS) entry which is preliminary data.</text>
</comment>
<dbReference type="Proteomes" id="UP000659223">
    <property type="component" value="Unassembled WGS sequence"/>
</dbReference>
<evidence type="ECO:0000313" key="1">
    <source>
        <dbReference type="EMBL" id="GGX75273.1"/>
    </source>
</evidence>
<protein>
    <submittedName>
        <fullName evidence="1">Uncharacterized protein</fullName>
    </submittedName>
</protein>
<name>A0ABQ2YAL8_9ACTN</name>
<sequence length="585" mass="60905">MPLSVEDITERARNGSLRLKAEEFTDPAVRDAFSTYLGSSELDFSDAEFSAESMTVRGRCTVPALGPEPCPVVAEFLAGASGRTVVGFVLVVDAPKWRLPEPFPAYDLSPLQALGAQSPVVVLDATPRTDKETEQERTPVVAGARWELPGLDEPVLFLTSIHEGAFTVSARFPDGLSLPSLRYVADLPGCTGADAVTDHFPAEWQGLLASALPALREVTLSYTPGDGRVTGELEVDLADEWPLLAGVTLGQVRARIALDSAARQNGRGGLSVELSAHLSVGGLESAVTIDLPALTAHGELADGSGLFERAAPDLGENGLGRLSFLCDLREGTFVVAGELLSPLEIAGVRIEDQTVLVSGSVAGIREDRALEVSLAGTLVVGGTRIGVKAARSAQGWGLTVEADRIAFRDISAWTEQAMGSGLPASLGELTLQELCFEVVPTPSGRLFAAAGSAEFPLPAGLRARAHLTTRISTGDGPSGVEATGSLLLSGPESSLMELDLVADKDPDATSWTATWAAQEGITLGEALAPLLPATGSPTAGLPNLLPAVEKISLRYTAPTAAGAAPSLVLTTDTRQQARAVLVVTD</sequence>
<reference evidence="2" key="1">
    <citation type="journal article" date="2019" name="Int. J. Syst. Evol. Microbiol.">
        <title>The Global Catalogue of Microorganisms (GCM) 10K type strain sequencing project: providing services to taxonomists for standard genome sequencing and annotation.</title>
        <authorList>
            <consortium name="The Broad Institute Genomics Platform"/>
            <consortium name="The Broad Institute Genome Sequencing Center for Infectious Disease"/>
            <person name="Wu L."/>
            <person name="Ma J."/>
        </authorList>
    </citation>
    <scope>NUCLEOTIDE SEQUENCE [LARGE SCALE GENOMIC DNA]</scope>
    <source>
        <strain evidence="2">JCM 4586</strain>
    </source>
</reference>
<evidence type="ECO:0000313" key="2">
    <source>
        <dbReference type="Proteomes" id="UP000659223"/>
    </source>
</evidence>
<dbReference type="EMBL" id="BMUT01000003">
    <property type="protein sequence ID" value="GGX75273.1"/>
    <property type="molecule type" value="Genomic_DNA"/>
</dbReference>
<dbReference type="RefSeq" id="WP_190021352.1">
    <property type="nucleotide sequence ID" value="NZ_BMUT01000003.1"/>
</dbReference>